<reference evidence="3" key="1">
    <citation type="journal article" date="2019" name="Int. J. Syst. Evol. Microbiol.">
        <title>The Global Catalogue of Microorganisms (GCM) 10K type strain sequencing project: providing services to taxonomists for standard genome sequencing and annotation.</title>
        <authorList>
            <consortium name="The Broad Institute Genomics Platform"/>
            <consortium name="The Broad Institute Genome Sequencing Center for Infectious Disease"/>
            <person name="Wu L."/>
            <person name="Ma J."/>
        </authorList>
    </citation>
    <scope>NUCLEOTIDE SEQUENCE [LARGE SCALE GENOMIC DNA]</scope>
    <source>
        <strain evidence="3">CGMCC 4.7382</strain>
    </source>
</reference>
<proteinExistence type="predicted"/>
<keyword evidence="3" id="KW-1185">Reference proteome</keyword>
<accession>A0ABW2KG23</accession>
<sequence length="723" mass="76648">MTSTAPAPVVGRPVSRVEGPLKVTGAATYAAEFDPGPGLCHGAVVTSTIANGRIAAIDTAAAETAAGVVAVLTHRNAPRLPYHEHKGLTDPAEGERIHVLQDDRVRHQGQPVALVLAATPEEAAYAASLVRVDYRPESGVTAFSDAVTHAVPPGPRYRSRGLEGDAGRGDADTALGAAPVRIAAEYDMPRYNHNPIEPHATVARWQDGVLTLWDKTQWVDNVRAEMAAVFGLPPERIRVVSPFVGGAFGSGLRPWANVTLAAMASRHVGRPVKVVLTRRQTFGITGYRPRSAHRVALGADRDGRLVAIRHEGISETSTYEGYAEEQLGTSEYLYACRDVATRYRIAPRSVQTPNDMRGPGKVTGVHALECAMDELAVALGMDPVELRLRNDTIVDQSTGLPFSSRSLRECYQAAAERFGWGRRNPEPGSMRDAQGRLVGYGCASATWPAMRQAATARARLLPDGTAVVSSSSSDMGPGTYTSMTQVAAETLGLPLESVRFELGDTRMPVAPVHGGSWTMASLGPAVQAACAQARDRAFAMAGRGDVDLAAVLPRIGEPVEATVHTEPGEELRRYSTHSFGAVFAEVAVDPELCTVRVPRVVGAYGVGRVVNPKTAHSQITGGMVMGLGMALTEGTEVDPRTARPVNSSLADYLVPVNADIGELDAIFVDESDPHVNPLGVKGLGEIGTVGVAAAVCNAVFHATGRRVRELPITVERVLNTPVG</sequence>
<dbReference type="SUPFAM" id="SSF56003">
    <property type="entry name" value="Molybdenum cofactor-binding domain"/>
    <property type="match status" value="1"/>
</dbReference>
<dbReference type="Gene3D" id="3.30.365.10">
    <property type="entry name" value="Aldehyde oxidase/xanthine dehydrogenase, molybdopterin binding domain"/>
    <property type="match status" value="4"/>
</dbReference>
<dbReference type="InterPro" id="IPR008274">
    <property type="entry name" value="AldOxase/xan_DH_MoCoBD1"/>
</dbReference>
<dbReference type="EMBL" id="JBHTBH010000004">
    <property type="protein sequence ID" value="MFC7328313.1"/>
    <property type="molecule type" value="Genomic_DNA"/>
</dbReference>
<dbReference type="InterPro" id="IPR000674">
    <property type="entry name" value="Ald_Oxase/Xan_DH_a/b"/>
</dbReference>
<feature type="domain" description="Aldehyde oxidase/xanthine dehydrogenase a/b hammerhead" evidence="1">
    <location>
        <begin position="24"/>
        <end position="138"/>
    </location>
</feature>
<dbReference type="Pfam" id="PF02738">
    <property type="entry name" value="MoCoBD_1"/>
    <property type="match status" value="1"/>
</dbReference>
<dbReference type="RefSeq" id="WP_379870960.1">
    <property type="nucleotide sequence ID" value="NZ_JBHTBH010000004.1"/>
</dbReference>
<dbReference type="Gene3D" id="3.90.1170.50">
    <property type="entry name" value="Aldehyde oxidase/xanthine dehydrogenase, a/b hammerhead"/>
    <property type="match status" value="1"/>
</dbReference>
<dbReference type="SMART" id="SM01008">
    <property type="entry name" value="Ald_Xan_dh_C"/>
    <property type="match status" value="1"/>
</dbReference>
<dbReference type="PANTHER" id="PTHR11908">
    <property type="entry name" value="XANTHINE DEHYDROGENASE"/>
    <property type="match status" value="1"/>
</dbReference>
<dbReference type="InterPro" id="IPR016208">
    <property type="entry name" value="Ald_Oxase/xanthine_DH-like"/>
</dbReference>
<evidence type="ECO:0000259" key="1">
    <source>
        <dbReference type="SMART" id="SM01008"/>
    </source>
</evidence>
<dbReference type="PANTHER" id="PTHR11908:SF153">
    <property type="entry name" value="DEHYDROGENASE"/>
    <property type="match status" value="1"/>
</dbReference>
<dbReference type="Pfam" id="PF01315">
    <property type="entry name" value="Ald_Xan_dh_C"/>
    <property type="match status" value="1"/>
</dbReference>
<dbReference type="InterPro" id="IPR046867">
    <property type="entry name" value="AldOxase/xan_DH_MoCoBD2"/>
</dbReference>
<evidence type="ECO:0000313" key="2">
    <source>
        <dbReference type="EMBL" id="MFC7328313.1"/>
    </source>
</evidence>
<organism evidence="2 3">
    <name type="scientific">Marinactinospora rubrisoli</name>
    <dbReference type="NCBI Taxonomy" id="2715399"/>
    <lineage>
        <taxon>Bacteria</taxon>
        <taxon>Bacillati</taxon>
        <taxon>Actinomycetota</taxon>
        <taxon>Actinomycetes</taxon>
        <taxon>Streptosporangiales</taxon>
        <taxon>Nocardiopsidaceae</taxon>
        <taxon>Marinactinospora</taxon>
    </lineage>
</organism>
<dbReference type="InterPro" id="IPR037165">
    <property type="entry name" value="AldOxase/xan_DH_Mopterin-bd_sf"/>
</dbReference>
<dbReference type="Proteomes" id="UP001596540">
    <property type="component" value="Unassembled WGS sequence"/>
</dbReference>
<dbReference type="SUPFAM" id="SSF54665">
    <property type="entry name" value="CO dehydrogenase molybdoprotein N-domain-like"/>
    <property type="match status" value="1"/>
</dbReference>
<evidence type="ECO:0000313" key="3">
    <source>
        <dbReference type="Proteomes" id="UP001596540"/>
    </source>
</evidence>
<gene>
    <name evidence="2" type="ORF">ACFQRF_11220</name>
</gene>
<protein>
    <submittedName>
        <fullName evidence="2">Xanthine dehydrogenase family protein molybdopterin-binding subunit</fullName>
    </submittedName>
</protein>
<dbReference type="Pfam" id="PF20256">
    <property type="entry name" value="MoCoBD_2"/>
    <property type="match status" value="1"/>
</dbReference>
<dbReference type="InterPro" id="IPR036856">
    <property type="entry name" value="Ald_Oxase/Xan_DH_a/b_sf"/>
</dbReference>
<comment type="caution">
    <text evidence="2">The sequence shown here is derived from an EMBL/GenBank/DDBJ whole genome shotgun (WGS) entry which is preliminary data.</text>
</comment>
<name>A0ABW2KG23_9ACTN</name>